<sequence length="199" mass="22050">PTAGTVLVDGRRPAEARKETARRIGVVFGQRSQLWWDLPLVESLELIADIYGVEPDRYRRNLARIDGVLGLSEFLTTPVRQLSLGRRMRGDLAAAVLHDPAVLFLDEPTIGLDVHTRDRVIDFVRLMNEEQGTTVVLTTHDLADIERLCSRVILIDHGSVAYDGTVERLKAAYRAERTLTVTYDVGPAQNTGTATFAVG</sequence>
<evidence type="ECO:0000259" key="6">
    <source>
        <dbReference type="Pfam" id="PF00005"/>
    </source>
</evidence>
<dbReference type="Gene3D" id="3.40.50.300">
    <property type="entry name" value="P-loop containing nucleotide triphosphate hydrolases"/>
    <property type="match status" value="1"/>
</dbReference>
<keyword evidence="2" id="KW-0813">Transport</keyword>
<comment type="caution">
    <text evidence="7">The sequence shown here is derived from an EMBL/GenBank/DDBJ whole genome shotgun (WGS) entry which is preliminary data.</text>
</comment>
<feature type="non-terminal residue" evidence="7">
    <location>
        <position position="1"/>
    </location>
</feature>
<protein>
    <submittedName>
        <fullName evidence="7">ATP-binding cassette domain-containing protein</fullName>
    </submittedName>
</protein>
<keyword evidence="3" id="KW-0547">Nucleotide-binding</keyword>
<dbReference type="GO" id="GO:0005886">
    <property type="term" value="C:plasma membrane"/>
    <property type="evidence" value="ECO:0007669"/>
    <property type="project" value="UniProtKB-SubCell"/>
</dbReference>
<name>A0A6G3XYF3_9ACTN</name>
<feature type="non-terminal residue" evidence="7">
    <location>
        <position position="199"/>
    </location>
</feature>
<gene>
    <name evidence="7" type="ORF">G3M58_91810</name>
</gene>
<evidence type="ECO:0000256" key="5">
    <source>
        <dbReference type="ARBA" id="ARBA00023251"/>
    </source>
</evidence>
<dbReference type="PANTHER" id="PTHR42711">
    <property type="entry name" value="ABC TRANSPORTER ATP-BINDING PROTEIN"/>
    <property type="match status" value="1"/>
</dbReference>
<keyword evidence="5" id="KW-0046">Antibiotic resistance</keyword>
<evidence type="ECO:0000256" key="1">
    <source>
        <dbReference type="ARBA" id="ARBA00004202"/>
    </source>
</evidence>
<evidence type="ECO:0000256" key="3">
    <source>
        <dbReference type="ARBA" id="ARBA00022741"/>
    </source>
</evidence>
<dbReference type="GO" id="GO:0005524">
    <property type="term" value="F:ATP binding"/>
    <property type="evidence" value="ECO:0007669"/>
    <property type="project" value="UniProtKB-KW"/>
</dbReference>
<dbReference type="InterPro" id="IPR003439">
    <property type="entry name" value="ABC_transporter-like_ATP-bd"/>
</dbReference>
<feature type="domain" description="ABC transporter" evidence="6">
    <location>
        <begin position="1"/>
        <end position="109"/>
    </location>
</feature>
<evidence type="ECO:0000256" key="4">
    <source>
        <dbReference type="ARBA" id="ARBA00022840"/>
    </source>
</evidence>
<proteinExistence type="predicted"/>
<dbReference type="InterPro" id="IPR050763">
    <property type="entry name" value="ABC_transporter_ATP-binding"/>
</dbReference>
<dbReference type="EMBL" id="JAAGMN010009887">
    <property type="protein sequence ID" value="NEE22733.1"/>
    <property type="molecule type" value="Genomic_DNA"/>
</dbReference>
<evidence type="ECO:0000313" key="7">
    <source>
        <dbReference type="EMBL" id="NEE22733.1"/>
    </source>
</evidence>
<dbReference type="SUPFAM" id="SSF52540">
    <property type="entry name" value="P-loop containing nucleoside triphosphate hydrolases"/>
    <property type="match status" value="1"/>
</dbReference>
<dbReference type="Pfam" id="PF00005">
    <property type="entry name" value="ABC_tran"/>
    <property type="match status" value="1"/>
</dbReference>
<comment type="subcellular location">
    <subcellularLocation>
        <location evidence="1">Cell membrane</location>
        <topology evidence="1">Peripheral membrane protein</topology>
    </subcellularLocation>
</comment>
<dbReference type="GO" id="GO:0046677">
    <property type="term" value="P:response to antibiotic"/>
    <property type="evidence" value="ECO:0007669"/>
    <property type="project" value="UniProtKB-KW"/>
</dbReference>
<keyword evidence="4 7" id="KW-0067">ATP-binding</keyword>
<dbReference type="PANTHER" id="PTHR42711:SF1">
    <property type="entry name" value="ABC-TRANSPORT PROTEIN, ATP-BINDING COMPONENT"/>
    <property type="match status" value="1"/>
</dbReference>
<dbReference type="AlphaFoldDB" id="A0A6G3XYF3"/>
<evidence type="ECO:0000256" key="2">
    <source>
        <dbReference type="ARBA" id="ARBA00022448"/>
    </source>
</evidence>
<organism evidence="7">
    <name type="scientific">Streptomyces sp. SID7499</name>
    <dbReference type="NCBI Taxonomy" id="2706086"/>
    <lineage>
        <taxon>Bacteria</taxon>
        <taxon>Bacillati</taxon>
        <taxon>Actinomycetota</taxon>
        <taxon>Actinomycetes</taxon>
        <taxon>Kitasatosporales</taxon>
        <taxon>Streptomycetaceae</taxon>
        <taxon>Streptomyces</taxon>
    </lineage>
</organism>
<dbReference type="InterPro" id="IPR027417">
    <property type="entry name" value="P-loop_NTPase"/>
</dbReference>
<reference evidence="7" key="1">
    <citation type="submission" date="2020-01" db="EMBL/GenBank/DDBJ databases">
        <title>Insect and environment-associated Actinomycetes.</title>
        <authorList>
            <person name="Currrie C."/>
            <person name="Chevrette M."/>
            <person name="Carlson C."/>
            <person name="Stubbendieck R."/>
            <person name="Wendt-Pienkowski E."/>
        </authorList>
    </citation>
    <scope>NUCLEOTIDE SEQUENCE</scope>
    <source>
        <strain evidence="7">SID7499</strain>
    </source>
</reference>
<accession>A0A6G3XYF3</accession>
<dbReference type="GO" id="GO:0016887">
    <property type="term" value="F:ATP hydrolysis activity"/>
    <property type="evidence" value="ECO:0007669"/>
    <property type="project" value="InterPro"/>
</dbReference>